<dbReference type="InterPro" id="IPR018159">
    <property type="entry name" value="Spectrin/alpha-actinin"/>
</dbReference>
<dbReference type="GO" id="GO:0042060">
    <property type="term" value="P:wound healing"/>
    <property type="evidence" value="ECO:0007669"/>
    <property type="project" value="TreeGrafter"/>
</dbReference>
<dbReference type="FunFam" id="1.20.58.60:FF:000234">
    <property type="entry name" value="microtubule-actin cross-linking factor 1 isoform X6"/>
    <property type="match status" value="1"/>
</dbReference>
<dbReference type="FunFam" id="2.30.30.40:FF:000011">
    <property type="entry name" value="Microtubule-actin cross-linking factor 1"/>
    <property type="match status" value="1"/>
</dbReference>
<dbReference type="Pfam" id="PF00307">
    <property type="entry name" value="CH"/>
    <property type="match status" value="2"/>
</dbReference>
<evidence type="ECO:0000256" key="4">
    <source>
        <dbReference type="ARBA" id="ARBA00022490"/>
    </source>
</evidence>
<dbReference type="SMART" id="SM00033">
    <property type="entry name" value="CH"/>
    <property type="match status" value="2"/>
</dbReference>
<keyword evidence="9" id="KW-0206">Cytoskeleton</keyword>
<dbReference type="FunFam" id="1.20.58.60:FF:000009">
    <property type="entry name" value="dystonin isoform X1"/>
    <property type="match status" value="1"/>
</dbReference>
<dbReference type="FunFam" id="3.90.1290.10:FF:000003">
    <property type="entry name" value="microtubule-actin cross-linking factor 1 isoform X1"/>
    <property type="match status" value="1"/>
</dbReference>
<feature type="compositionally biased region" description="Basic and acidic residues" evidence="13">
    <location>
        <begin position="2964"/>
        <end position="2987"/>
    </location>
</feature>
<dbReference type="InterPro" id="IPR041573">
    <property type="entry name" value="Desmoplakin_Spectrin-like"/>
</dbReference>
<sequence length="5098" mass="572066">DERDRVQKKTFTKWVNKHLMKVRKHINDLYEDLRDGHNLISLLEVLSGVKLPREKGRMRFHRLQNVQIALDFLKQRQVKLVNIRNDDITDGNPKLTLGLIWTIILHFQISDIYISGESGDMSAKEKLLLWTQKVTAGYVGVKCTNFSSCWSDGKMFNALIHRYRPDLVDMERVQIQSNQENLEQAFEIAERLGVTRLLDAEDVDVPSPDEKSVITYVSSIYDAFPKVPEGGEGISAIEVDSRWLEYQSRVESLISWIKQHTILMSDKSFPQNPVELKALYNQYIHFKETEIPAKEQEKGRIEELYKLLEVWIEFGRIKLPQGYHPNDVEEEWGKLIIEMLEREKLLRPAVERLELLLQIANKIQNGALSCEEKLTLAKNTLQADAAHLESGQPVQYESDVVVYLQECEGLIRQLQVDVQILRDENYYQLEELVFRIMRLQDELVTLRLECTNLYRKGHFSTLELVPSSMLSTMHLKGESLTKGLHTSSASWFRKPMTRTELVAISSSEDEGSLRFVYELLAWVEEMQMRLERAEWGTDLPSVETQLETQRHVHSSVEDLGSSVKEARMYEGKMSQNFRASYTETLGKLETQYCKLMETSSFRLRHLQSLHGFVSRATAELIWLNEKEEEELAYDWSDNNPNIAAKKNYFLELMTELEEKQDIFRSLQDTAELLSLENHPAKQTVEAYSAAVQTQWQWIKQLCLCVEQHVKENAAYFQFFSDARESETYLRNLQDSIKRKYSCDHNTSLTRLEDLLQDSMDEKEQLIQSKSSVASLVGRSKTIVQLRPRNPEHLVKSTIPIKAVCDYRQIEITICRNDECVLEDNSQRTKWKVISPTGNEAMVPSVCFLIPPPNKEAIEMANRVEQLYQKVMALWHQLHMNTKSLISWNYLRKDIALVQSFSVEKLRSLAQGECQQAMKSLQVHYEDFLQDSRDSELFSVSDRLRLEEEVESSKEHIRQLLESMENEDKDETIARTYLSELKNIRLRLEECEQRLVSRIQSPSSARADGDTIQENTIRIAEQERMQEDLQRLQSDLRFVSQRCYSFLDKAPTGSSTPHLRSELDLVVNKMDQMYGLSSIYLDKLKTVDVIIRNTQGAESLVKGYEVKLSQEEAVPADLAAIQTHRMALQQWLGEVKDKSSVFSMLEEEMAKAKAVGEQLYRLRQERSIDLERYQEKGSQLWDRWQRVCAQIETRHAELESIQEVLSDYRQCHGALIQWIEEITVQQELMKPGQAEDSRVLSEQLSQQTALAAEIEKNQAKLDQCQKFSQQYSATVKDYELQLMTYRAFVESQQKSPMKRRRMLSSSDAITQEFMDLRTRYTALVTLTTQHVKYISDALRRLEEEEKVVEEEKQEHVDKVKELLGWAMGLKQSVQGRTAAAGSRELGDIEKSISEQQALNEELAAKKEQVSEAIKTSQIFLAKHSHKLSHPEKEQISAQISALKETYQALCTDSTEQLQQLQSQLAQETEHKGSEAVAGVIDLGTVEIFPVFGAMQRGLIDQDTGLVLLEAQVITSDLVVPETNEKLSLKKGLARNIIDLRTFQVLQELKDALHQVEEVSCEGRQVLPVVAAIEEGRISENIGLKILEAELITGGFKVHQGRISMETAVQERLLTPQLYSRLLSHLEGGKDLIDPNTAEKISLPELMHRCIIHQETGLRLLPVKQLAGGMVSLKSGRKVSIFRAVQEGLIDRQVTVRLLEAHLFAGGIVDPRTGHRLTVDEAMRHNLIDQDLACTLLIRQLQTGGVIDTVTGERLTIDEAVRKELVAPRIALVVLESLWSFMGLLWPETGEIVPVADALDQGILSTEMVYKILSKRQLIKAVFIPETTEVLSWKKAVEHGILERDVAKKLKSTVIPDVMASVQLAGSPSRSRHGQISSGRGPTGHKEQSDPLLRSDDERLMFHLMTHSYINIHDGQKLLLVDGELNNLTKALIRTQENGSCAHTLEGSEGFEEIKADAALEREPCNGLALQQLEFQFAPSKEQSKKVLPPRTALENGEVVMGPESLLLEDAEDTLLVEEQKQIYTKQATMKSESDAEFGREQVASTSKDKYQVKLSMPGCPSDLGSGFRETEEIMIEAEEESKLTAVNGLESIEDQKRASESGTVVVKSEICISMDVSESRERLEIMAERPEGVEEPELEAEDVREMYLLNEETIENGMLRGEEAVLPKTGEAQQTERQSENIESVLEVQEEEGEEVLDDESVDKTSLSAPAEQEAEDTLEMLLTQLQSGGIIHEQTGKTLLLNEAVAHGVVPSHTAVKLMEKMKMFSGFFDSHTCESLTTEDVIEEGLMDEKLLQKVLASDKAISGVLDPGNNFVYSIKDAAAVGLLDKETAVRILEGQVVTGGIVDLKRGKKISVTLASNLGLIEPTSQKELVKLEKASKGKGTDEVTRQKLISLQTETSGIVDPKTKQLLTVAQSVEKGLLKKEKAFQLLTKQIADGGIIHHMSGMRLSVNDAMKHGLIDQDLCHELMKAESVCLQDYVHPVTKEKLPLPQAVSLGLISPAFQRKVQEIQAGSGSIFDPASGQRLALCQAVKEGLLPEQVMEKVLSSSEMKEGIVDPETCMIVPYSEFIKKCKIDIESGQRYLEVHPFRAIKDEVTGNKLTCAEAVRLGKVDSLPTLRLLQAQADSGGVVEGTVSKRLSLRAAVEQGLLDEEMAKLIATNQMRTGGIVEASSGKRLSLKEAVEKELISQKLAASLQEAQISEDKYGSEVCKVGKPHLFQEKVEKLSPKEENVIVSTSASKKSDGAEHKAESEAVSYDVAGGAVAATERSPVTPTEGKSKPQETSEDGVTHHPQEKVELTPEYPSVLGATSPPEETVIVRAMEKGIAKSSSQVRAAWGKELRREEVDQGTEEVEELGLEKEQLFLDAEVLRSAEDGEERRRRRRGFASAEGGVAGEEDAEGEQGERAGSVDVVTPAAPRESVAVGQGKGEMALADSGEPPEIGIPMKPAGDELALKKTVKHIVEETPKLGEEGPVDQEKTSETELKPIQKQKSKKKKAKQTGIAGDSAQLEKCSPEKQSLPFLISKEIPGKKEEDLKDKENLAGQGEAREVMKGGHGSSVALSLEERMTQEDTKVETTSDMSIAAPAADELPDELIIREEPREVQETSAALELGEEAQQEQTVEISTGEGGAPVPPKSQGEAPQERTRQPGPGDRGLLLPVIVEGELLETSRESTRPAQIMFSKKMCLEHDETLISYLSMLRDIEMRIKRVQPAEQNLVALHDLLQQAEALGAELQELSFSVNQELDAVKWIVANPPEEVPEQLLKALEKDAKNLQKSLSSARDVLESRLQNLRGAAETKKAKILAHHKTLQGKLQELLSWVSGTAESLDGSDYHHATDANSLSHCLQHYKELKEPLADTKSQLDATAFDIQFLISEHAQDLTPQQSRQLLRLLNELQKAFRDLSERVTAQVEVLQVCLQQAEQTDQVKTLQEQQAARAQSLAELSRWLCQAEETLAEQQRAASEGDLPTLQQRQSDVKVSALKNRSQQRGSALPRERTEPYGIVCLGAAEEHAHPSRLLCQCPEKHRGVFGGEQGKDGARRAGSTAREAPACQGAVKAAKELEENSNKIDSLLNRVASLEQKGGLLEYKPHPVEQMPGLQVGTGTQDVPDGLIMGADSAAESLDEQYERLKAQHQELLSQQQDIILATQSAQAFLDKHGHSLAGEERDRLQSRVAELKDQYAASLSQSETRLKQVQVLRDELQKFLRDHGEFEAWLKQAEQDLEGMYKGDSDPTALRQLLLRQGSFSEDVISHKGDLRFVTMSGQKVLDVEGAAGDAGSQPLMSGSVVKSKLEDATQRYTTLHSKCTKLGSHLNTLLDHYQQFQEVAESLRTWLQESEAAVGKLLSETVSSDPTVLQKQLASARQLQGDLAEHQMPVEKLQKAARSLLEVQGEPAPDHGHIQETTDAIVSRFQSLSQQMAERSDLLQKSIAQSQSVQESLESLLQSVAEIEKNLEREQPAALSSSSIQDSLAMSAKLKQDIARQKSCLEATREMVTQFMEAADSPTASALQGKLAEVTEHFSRLCQQQREREDALKGLLPKVEQYEQLSEKLQQFTESRARMLASGNQPDRDIAHFSQHIQELNSEMRQHQEDLAVLEHLAAELGSCGFAPGASQQQEKLQSLKKDFLQLRKVAKEREKDASSCQEQLDEFRKLVGAVRKWLRESEGKMPPAETSLGTQELHQRRQQIQDLLEEWKGKGAQVEEISRRGTLLENLIVEITAPDTPSKAGAALPAPGGSVGSVNGYHTCKDLTEIQCDVSDVTQQYQSLGAALRERQQQLSAMLEKMQEVQEEASSMLKWLESKERTLSELDASSSPTKTETMRAQAEHNKAFLAELEQNSGKIQKVKEELSGLLERYPDSPEAANWKKMQEDLNCRWERASQATAERQQKLEESVNQLASFQAAEAQLRPWLMEKELMMSVLGPLSIDPNMLNAQKQQVQFMLKEFEARRQQHEQLNQAAQSILTGPGDVSPSTNQVREELQGVNQKWSELMERLNSRSSQIDQAIVKSTQYQELLQGLSEKVKAVGQRLSSQSAISTQPDAVKQQLEETSEIRSDVEQLEEEIAEAQTLCDDLSVLIGEQYLKDELRKRLETVALPLKGLEDLAADRMNRLQTALASSQQFQHMFDELRTWLDDKLCQQAQSQPISAKLERLQSQIQEQEEFQKSLNQHSGSYEMIIAEGESLLLSVQPGEEKTTLQNQLVSLKTHWEELSKQAADRHSKLKDCLQKAQKYQRHTEDLLPWVEDCKAKMSELEVTLDPVQLEATLLRSKAMLSDVEKRRSLLEMLNSAADILIDASQTDEDDIRDEKAGINQKMDAVTEELQAKTGSIEEMSQRLKEFQESFKNIEKKLEGAKHQLEIYDALGPQACSNKNLEKLRAQQEVLQALEPQVDYLKNFTQGLVEDAPDGSDCSQLLSQAEVAQQDFKAVKQKVNDCCTLMENKLEGIGQFNNRVREMFSQLADLDDELDSMGPIGRDSDSLQSQAEDVRTFLGKLHRLKSDIEASESECKKMLEDEGSPDLLGLKRELETLNKQCSKLTERGKNRQEQVETTLSRVEDFYSRLKELTHMTTAAEENEALQWVVGTEVETINQQLADFKV</sequence>
<dbReference type="FunFam" id="1.20.58.60:FF:000127">
    <property type="entry name" value="microtubule-actin cross-linking factor 1 isoform X9"/>
    <property type="match status" value="1"/>
</dbReference>
<evidence type="ECO:0000259" key="14">
    <source>
        <dbReference type="PROSITE" id="PS50002"/>
    </source>
</evidence>
<dbReference type="Pfam" id="PF17902">
    <property type="entry name" value="SH3_10"/>
    <property type="match status" value="1"/>
</dbReference>
<dbReference type="InterPro" id="IPR002017">
    <property type="entry name" value="Spectrin_repeat"/>
</dbReference>
<dbReference type="CDD" id="cd21240">
    <property type="entry name" value="CH_MACF1_rpt2"/>
    <property type="match status" value="1"/>
</dbReference>
<dbReference type="CDD" id="cd00176">
    <property type="entry name" value="SPEC"/>
    <property type="match status" value="9"/>
</dbReference>
<feature type="compositionally biased region" description="Basic and acidic residues" evidence="13">
    <location>
        <begin position="2741"/>
        <end position="2752"/>
    </location>
</feature>
<dbReference type="FunFam" id="1.20.58.60:FF:000116">
    <property type="entry name" value="Microtubule-actin cross-linking factor 1"/>
    <property type="match status" value="1"/>
</dbReference>
<dbReference type="SMART" id="SM01129">
    <property type="entry name" value="DELLA"/>
    <property type="match status" value="1"/>
</dbReference>
<dbReference type="SUPFAM" id="SSF75399">
    <property type="entry name" value="Plakin repeat"/>
    <property type="match status" value="5"/>
</dbReference>
<keyword evidence="4" id="KW-0963">Cytoplasm</keyword>
<dbReference type="InterPro" id="IPR035915">
    <property type="entry name" value="Plakin_repeat_sf"/>
</dbReference>
<evidence type="ECO:0000256" key="8">
    <source>
        <dbReference type="ARBA" id="ARBA00023203"/>
    </source>
</evidence>
<comment type="subcellular location">
    <subcellularLocation>
        <location evidence="2">Cell projection</location>
    </subcellularLocation>
    <subcellularLocation>
        <location evidence="1">Cytoplasm</location>
        <location evidence="1">Cytoskeleton</location>
    </subcellularLocation>
</comment>
<dbReference type="PROSITE" id="PS50002">
    <property type="entry name" value="SH3"/>
    <property type="match status" value="1"/>
</dbReference>
<feature type="coiled-coil region" evidence="12">
    <location>
        <begin position="3265"/>
        <end position="3303"/>
    </location>
</feature>
<keyword evidence="12" id="KW-0175">Coiled coil</keyword>
<feature type="coiled-coil region" evidence="12">
    <location>
        <begin position="4544"/>
        <end position="4578"/>
    </location>
</feature>
<keyword evidence="7" id="KW-0677">Repeat</keyword>
<feature type="coiled-coil region" evidence="12">
    <location>
        <begin position="1387"/>
        <end position="1414"/>
    </location>
</feature>
<dbReference type="SUPFAM" id="SSF46966">
    <property type="entry name" value="Spectrin repeat"/>
    <property type="match status" value="17"/>
</dbReference>
<keyword evidence="3 11" id="KW-0728">SH3 domain</keyword>
<dbReference type="InterPro" id="IPR001589">
    <property type="entry name" value="Actinin_actin-bd_CS"/>
</dbReference>
<feature type="compositionally biased region" description="Polar residues" evidence="13">
    <location>
        <begin position="1863"/>
        <end position="1878"/>
    </location>
</feature>
<keyword evidence="17" id="KW-1185">Reference proteome</keyword>
<dbReference type="SMART" id="SM00150">
    <property type="entry name" value="SPEC"/>
    <property type="match status" value="18"/>
</dbReference>
<dbReference type="Pfam" id="PF21020">
    <property type="entry name" value="Spectrin_4"/>
    <property type="match status" value="1"/>
</dbReference>
<dbReference type="PROSITE" id="PS00020">
    <property type="entry name" value="ACTININ_2"/>
    <property type="match status" value="1"/>
</dbReference>
<dbReference type="EMBL" id="VYZV01006071">
    <property type="protein sequence ID" value="NXS66276.1"/>
    <property type="molecule type" value="Genomic_DNA"/>
</dbReference>
<dbReference type="Gene3D" id="1.10.418.10">
    <property type="entry name" value="Calponin-like domain"/>
    <property type="match status" value="2"/>
</dbReference>
<dbReference type="CDD" id="cd21188">
    <property type="entry name" value="CH_PLEC-like_rpt1"/>
    <property type="match status" value="1"/>
</dbReference>
<evidence type="ECO:0000313" key="17">
    <source>
        <dbReference type="Proteomes" id="UP000580171"/>
    </source>
</evidence>
<feature type="region of interest" description="Disordered" evidence="13">
    <location>
        <begin position="2730"/>
        <end position="2811"/>
    </location>
</feature>
<evidence type="ECO:0000256" key="6">
    <source>
        <dbReference type="ARBA" id="ARBA00022701"/>
    </source>
</evidence>
<dbReference type="SUPFAM" id="SSF47576">
    <property type="entry name" value="Calponin-homology domain, CH-domain"/>
    <property type="match status" value="1"/>
</dbReference>
<dbReference type="FunFam" id="1.10.418.10:FF:000017">
    <property type="entry name" value="Microtubule-actin cross-linking factor 1"/>
    <property type="match status" value="1"/>
</dbReference>
<feature type="region of interest" description="Disordered" evidence="13">
    <location>
        <begin position="2874"/>
        <end position="2948"/>
    </location>
</feature>
<evidence type="ECO:0000256" key="5">
    <source>
        <dbReference type="ARBA" id="ARBA00022553"/>
    </source>
</evidence>
<dbReference type="Pfam" id="PF18373">
    <property type="entry name" value="Spectrin_2"/>
    <property type="match status" value="1"/>
</dbReference>
<dbReference type="FunFam" id="1.20.58.60:FF:000389">
    <property type="entry name" value="Microtubule-actin crosslinking factor 1"/>
    <property type="match status" value="1"/>
</dbReference>
<dbReference type="InterPro" id="IPR036872">
    <property type="entry name" value="CH_dom_sf"/>
</dbReference>
<evidence type="ECO:0000256" key="2">
    <source>
        <dbReference type="ARBA" id="ARBA00004316"/>
    </source>
</evidence>
<feature type="compositionally biased region" description="Basic residues" evidence="13">
    <location>
        <begin position="2989"/>
        <end position="2999"/>
    </location>
</feature>
<feature type="compositionally biased region" description="Basic and acidic residues" evidence="13">
    <location>
        <begin position="2777"/>
        <end position="2799"/>
    </location>
</feature>
<dbReference type="PROSITE" id="PS00019">
    <property type="entry name" value="ACTININ_1"/>
    <property type="match status" value="1"/>
</dbReference>
<feature type="non-terminal residue" evidence="16">
    <location>
        <position position="1"/>
    </location>
</feature>
<feature type="non-terminal residue" evidence="16">
    <location>
        <position position="5098"/>
    </location>
</feature>
<feature type="coiled-coil region" evidence="12">
    <location>
        <begin position="942"/>
        <end position="993"/>
    </location>
</feature>
<dbReference type="GO" id="GO:1990254">
    <property type="term" value="F:keratin filament binding"/>
    <property type="evidence" value="ECO:0007669"/>
    <property type="project" value="TreeGrafter"/>
</dbReference>
<dbReference type="GO" id="GO:0005874">
    <property type="term" value="C:microtubule"/>
    <property type="evidence" value="ECO:0007669"/>
    <property type="project" value="UniProtKB-KW"/>
</dbReference>
<evidence type="ECO:0000259" key="15">
    <source>
        <dbReference type="PROSITE" id="PS50021"/>
    </source>
</evidence>
<feature type="compositionally biased region" description="Basic and acidic residues" evidence="13">
    <location>
        <begin position="3028"/>
        <end position="3053"/>
    </location>
</feature>
<evidence type="ECO:0000256" key="9">
    <source>
        <dbReference type="ARBA" id="ARBA00023212"/>
    </source>
</evidence>
<feature type="coiled-coil region" evidence="12">
    <location>
        <begin position="404"/>
        <end position="456"/>
    </location>
</feature>
<dbReference type="FunFam" id="1.20.58.60:FF:000010">
    <property type="entry name" value="plectin isoform X2"/>
    <property type="match status" value="1"/>
</dbReference>
<dbReference type="FunFam" id="1.10.418.10:FF:000002">
    <property type="entry name" value="Microtubule-actin cross-linking factor 1"/>
    <property type="match status" value="1"/>
</dbReference>
<dbReference type="FunFam" id="1.20.58.60:FF:000134">
    <property type="entry name" value="microtubule-actin cross-linking factor 1 isoform X4"/>
    <property type="match status" value="1"/>
</dbReference>
<evidence type="ECO:0000256" key="12">
    <source>
        <dbReference type="SAM" id="Coils"/>
    </source>
</evidence>
<feature type="domain" description="Calponin-homology (CH)" evidence="15">
    <location>
        <begin position="121"/>
        <end position="225"/>
    </location>
</feature>
<feature type="region of interest" description="Disordered" evidence="13">
    <location>
        <begin position="2964"/>
        <end position="3157"/>
    </location>
</feature>
<dbReference type="InterPro" id="IPR001715">
    <property type="entry name" value="CH_dom"/>
</dbReference>
<dbReference type="InterPro" id="IPR043197">
    <property type="entry name" value="Plakin"/>
</dbReference>
<proteinExistence type="predicted"/>
<dbReference type="GO" id="GO:0005737">
    <property type="term" value="C:cytoplasm"/>
    <property type="evidence" value="ECO:0007669"/>
    <property type="project" value="TreeGrafter"/>
</dbReference>
<dbReference type="Gene3D" id="1.20.58.60">
    <property type="match status" value="16"/>
</dbReference>
<feature type="domain" description="Calponin-homology (CH)" evidence="15">
    <location>
        <begin position="5"/>
        <end position="108"/>
    </location>
</feature>
<evidence type="ECO:0000256" key="3">
    <source>
        <dbReference type="ARBA" id="ARBA00022443"/>
    </source>
</evidence>
<evidence type="ECO:0000256" key="10">
    <source>
        <dbReference type="ARBA" id="ARBA00023273"/>
    </source>
</evidence>
<evidence type="ECO:0000256" key="11">
    <source>
        <dbReference type="PROSITE-ProRule" id="PRU00192"/>
    </source>
</evidence>
<dbReference type="SMART" id="SM00250">
    <property type="entry name" value="PLEC"/>
    <property type="match status" value="21"/>
</dbReference>
<dbReference type="FunFam" id="1.20.58.60:FF:000095">
    <property type="entry name" value="microtubule-actin cross-linking factor 1 isoform X2"/>
    <property type="match status" value="1"/>
</dbReference>
<dbReference type="PANTHER" id="PTHR23169:SF25">
    <property type="entry name" value="MICROTUBULE-ACTIN CROSS-LINKING FACTOR 1, ISOFORMS 1_2_3_4_5"/>
    <property type="match status" value="1"/>
</dbReference>
<dbReference type="InterPro" id="IPR001452">
    <property type="entry name" value="SH3_domain"/>
</dbReference>
<dbReference type="FunFam" id="1.20.58.60:FF:000097">
    <property type="entry name" value="microtubule-actin cross-linking factor 1 isoform X2"/>
    <property type="match status" value="1"/>
</dbReference>
<dbReference type="GO" id="GO:0030054">
    <property type="term" value="C:cell junction"/>
    <property type="evidence" value="ECO:0007669"/>
    <property type="project" value="TreeGrafter"/>
</dbReference>
<reference evidence="16 17" key="1">
    <citation type="submission" date="2019-09" db="EMBL/GenBank/DDBJ databases">
        <title>Bird 10,000 Genomes (B10K) Project - Family phase.</title>
        <authorList>
            <person name="Zhang G."/>
        </authorList>
    </citation>
    <scope>NUCLEOTIDE SEQUENCE [LARGE SCALE GENOMIC DNA]</scope>
    <source>
        <strain evidence="16">B10K-DU-012-58</strain>
        <tissue evidence="16">Muscle</tissue>
    </source>
</reference>
<keyword evidence="8" id="KW-0009">Actin-binding</keyword>
<dbReference type="Gene3D" id="2.30.30.40">
    <property type="entry name" value="SH3 Domains"/>
    <property type="match status" value="1"/>
</dbReference>
<dbReference type="Proteomes" id="UP000580171">
    <property type="component" value="Unassembled WGS sequence"/>
</dbReference>
<feature type="coiled-coil region" evidence="12">
    <location>
        <begin position="4816"/>
        <end position="4864"/>
    </location>
</feature>
<dbReference type="InterPro" id="IPR041615">
    <property type="entry name" value="Desmoplakin_SH3"/>
</dbReference>
<dbReference type="FunFam" id="1.20.58.60:FF:000087">
    <property type="entry name" value="microtubule-actin cross-linking factor 1 isoform X2"/>
    <property type="match status" value="1"/>
</dbReference>
<keyword evidence="5" id="KW-0597">Phosphoprotein</keyword>
<feature type="coiled-coil region" evidence="12">
    <location>
        <begin position="4444"/>
        <end position="4499"/>
    </location>
</feature>
<dbReference type="Pfam" id="PF00681">
    <property type="entry name" value="Plectin"/>
    <property type="match status" value="7"/>
</dbReference>
<feature type="region of interest" description="Disordered" evidence="13">
    <location>
        <begin position="1863"/>
        <end position="1889"/>
    </location>
</feature>
<evidence type="ECO:0000256" key="13">
    <source>
        <dbReference type="SAM" id="MobiDB-lite"/>
    </source>
</evidence>
<dbReference type="Pfam" id="PF00435">
    <property type="entry name" value="Spectrin"/>
    <property type="match status" value="5"/>
</dbReference>
<feature type="coiled-coil region" evidence="12">
    <location>
        <begin position="4994"/>
        <end position="5047"/>
    </location>
</feature>
<keyword evidence="10" id="KW-0966">Cell projection</keyword>
<dbReference type="GO" id="GO:0005198">
    <property type="term" value="F:structural molecule activity"/>
    <property type="evidence" value="ECO:0007669"/>
    <property type="project" value="TreeGrafter"/>
</dbReference>
<gene>
    <name evidence="16" type="primary">Macf1_1</name>
    <name evidence="16" type="ORF">PANHAL_R02870</name>
</gene>
<feature type="coiled-coil region" evidence="12">
    <location>
        <begin position="4074"/>
        <end position="4134"/>
    </location>
</feature>
<accession>A0A7L2W7V8</accession>
<feature type="region of interest" description="Disordered" evidence="13">
    <location>
        <begin position="3460"/>
        <end position="3496"/>
    </location>
</feature>
<evidence type="ECO:0000256" key="7">
    <source>
        <dbReference type="ARBA" id="ARBA00022737"/>
    </source>
</evidence>
<dbReference type="OrthoDB" id="10016565at2759"/>
<feature type="coiled-coil region" evidence="12">
    <location>
        <begin position="1442"/>
        <end position="1469"/>
    </location>
</feature>
<feature type="coiled-coil region" evidence="12">
    <location>
        <begin position="3556"/>
        <end position="3583"/>
    </location>
</feature>
<dbReference type="PANTHER" id="PTHR23169">
    <property type="entry name" value="ENVOPLAKIN"/>
    <property type="match status" value="1"/>
</dbReference>
<name>A0A7L2W7V8_PANHA</name>
<dbReference type="FunFam" id="1.20.58.60:FF:000027">
    <property type="entry name" value="Microtubule-actin cross-linking factor 1"/>
    <property type="match status" value="1"/>
</dbReference>
<dbReference type="Pfam" id="PF21019">
    <property type="entry name" value="Spectrin_3"/>
    <property type="match status" value="1"/>
</dbReference>
<comment type="caution">
    <text evidence="16">The sequence shown here is derived from an EMBL/GenBank/DDBJ whole genome shotgun (WGS) entry which is preliminary data.</text>
</comment>
<dbReference type="FunFam" id="1.20.58.60:FF:000090">
    <property type="entry name" value="microtubule-actin cross-linking factor 1 isoform X2"/>
    <property type="match status" value="1"/>
</dbReference>
<dbReference type="GO" id="GO:0016020">
    <property type="term" value="C:membrane"/>
    <property type="evidence" value="ECO:0007669"/>
    <property type="project" value="TreeGrafter"/>
</dbReference>
<dbReference type="InterPro" id="IPR049538">
    <property type="entry name" value="PCN-like_spectrin-like_rpt"/>
</dbReference>
<evidence type="ECO:0000256" key="1">
    <source>
        <dbReference type="ARBA" id="ARBA00004245"/>
    </source>
</evidence>
<dbReference type="GO" id="GO:0045095">
    <property type="term" value="C:keratin filament"/>
    <property type="evidence" value="ECO:0007669"/>
    <property type="project" value="TreeGrafter"/>
</dbReference>
<evidence type="ECO:0000313" key="16">
    <source>
        <dbReference type="EMBL" id="NXS66276.1"/>
    </source>
</evidence>
<dbReference type="Pfam" id="PF21097">
    <property type="entry name" value="SR_plectin_7"/>
    <property type="match status" value="1"/>
</dbReference>
<feature type="coiled-coil region" evidence="12">
    <location>
        <begin position="1330"/>
        <end position="1360"/>
    </location>
</feature>
<dbReference type="FunFam" id="1.20.58.60:FF:000167">
    <property type="entry name" value="microtubule-actin cross-linking factor 1 isoform X9"/>
    <property type="match status" value="1"/>
</dbReference>
<dbReference type="GO" id="GO:0003779">
    <property type="term" value="F:actin binding"/>
    <property type="evidence" value="ECO:0007669"/>
    <property type="project" value="UniProtKB-KW"/>
</dbReference>
<dbReference type="Gene3D" id="1.20.58.1060">
    <property type="match status" value="1"/>
</dbReference>
<feature type="coiled-coil region" evidence="12">
    <location>
        <begin position="3614"/>
        <end position="3688"/>
    </location>
</feature>
<dbReference type="GO" id="GO:0042995">
    <property type="term" value="C:cell projection"/>
    <property type="evidence" value="ECO:0007669"/>
    <property type="project" value="UniProtKB-SubCell"/>
</dbReference>
<dbReference type="InterPro" id="IPR001101">
    <property type="entry name" value="Plectin_repeat"/>
</dbReference>
<protein>
    <submittedName>
        <fullName evidence="16">MACF1 factor</fullName>
    </submittedName>
</protein>
<feature type="domain" description="SH3" evidence="14">
    <location>
        <begin position="795"/>
        <end position="852"/>
    </location>
</feature>
<keyword evidence="6" id="KW-0493">Microtubule</keyword>
<feature type="compositionally biased region" description="Basic and acidic residues" evidence="13">
    <location>
        <begin position="3095"/>
        <end position="3105"/>
    </location>
</feature>
<organism evidence="16 17">
    <name type="scientific">Pandion haliaetus</name>
    <name type="common">Osprey</name>
    <name type="synonym">Falco haliaetus</name>
    <dbReference type="NCBI Taxonomy" id="56262"/>
    <lineage>
        <taxon>Eukaryota</taxon>
        <taxon>Metazoa</taxon>
        <taxon>Chordata</taxon>
        <taxon>Craniata</taxon>
        <taxon>Vertebrata</taxon>
        <taxon>Euteleostomi</taxon>
        <taxon>Archelosauria</taxon>
        <taxon>Archosauria</taxon>
        <taxon>Dinosauria</taxon>
        <taxon>Saurischia</taxon>
        <taxon>Theropoda</taxon>
        <taxon>Coelurosauria</taxon>
        <taxon>Aves</taxon>
        <taxon>Neognathae</taxon>
        <taxon>Neoaves</taxon>
        <taxon>Telluraves</taxon>
        <taxon>Accipitrimorphae</taxon>
        <taxon>Accipitriformes</taxon>
        <taxon>Pandionidae</taxon>
        <taxon>Pandion</taxon>
    </lineage>
</organism>
<dbReference type="PROSITE" id="PS50021">
    <property type="entry name" value="CH"/>
    <property type="match status" value="2"/>
</dbReference>
<dbReference type="FunFam" id="1.20.58.60:FF:000089">
    <property type="entry name" value="microtubule-actin cross-linking factor 1 isoform X9"/>
    <property type="match status" value="1"/>
</dbReference>
<feature type="compositionally biased region" description="Basic and acidic residues" evidence="13">
    <location>
        <begin position="3064"/>
        <end position="3077"/>
    </location>
</feature>
<dbReference type="Gene3D" id="3.90.1290.10">
    <property type="entry name" value="Plakin repeat"/>
    <property type="match status" value="5"/>
</dbReference>
<dbReference type="GO" id="GO:0045110">
    <property type="term" value="P:intermediate filament bundle assembly"/>
    <property type="evidence" value="ECO:0007669"/>
    <property type="project" value="TreeGrafter"/>
</dbReference>